<proteinExistence type="predicted"/>
<organism evidence="3 4">
    <name type="scientific">Citricoccus alkalitolerans</name>
    <dbReference type="NCBI Taxonomy" id="246603"/>
    <lineage>
        <taxon>Bacteria</taxon>
        <taxon>Bacillati</taxon>
        <taxon>Actinomycetota</taxon>
        <taxon>Actinomycetes</taxon>
        <taxon>Micrococcales</taxon>
        <taxon>Micrococcaceae</taxon>
        <taxon>Citricoccus</taxon>
    </lineage>
</organism>
<dbReference type="EMBL" id="JBHSEN010000001">
    <property type="protein sequence ID" value="MFC4428372.1"/>
    <property type="molecule type" value="Genomic_DNA"/>
</dbReference>
<name>A0ABV8XUV2_9MICC</name>
<evidence type="ECO:0000313" key="3">
    <source>
        <dbReference type="EMBL" id="MFC4428372.1"/>
    </source>
</evidence>
<dbReference type="Pfam" id="PF01627">
    <property type="entry name" value="Hpt"/>
    <property type="match status" value="1"/>
</dbReference>
<evidence type="ECO:0000259" key="2">
    <source>
        <dbReference type="PROSITE" id="PS50894"/>
    </source>
</evidence>
<comment type="caution">
    <text evidence="3">The sequence shown here is derived from an EMBL/GenBank/DDBJ whole genome shotgun (WGS) entry which is preliminary data.</text>
</comment>
<dbReference type="RefSeq" id="WP_344230199.1">
    <property type="nucleotide sequence ID" value="NZ_BAAALH010000002.1"/>
</dbReference>
<dbReference type="SUPFAM" id="SSF47226">
    <property type="entry name" value="Histidine-containing phosphotransfer domain, HPT domain"/>
    <property type="match status" value="1"/>
</dbReference>
<evidence type="ECO:0000256" key="1">
    <source>
        <dbReference type="PROSITE-ProRule" id="PRU00110"/>
    </source>
</evidence>
<comment type="caution">
    <text evidence="1">Lacks conserved residue(s) required for the propagation of feature annotation.</text>
</comment>
<gene>
    <name evidence="3" type="ORF">ACFO0K_01600</name>
</gene>
<feature type="domain" description="HPt" evidence="2">
    <location>
        <begin position="21"/>
        <end position="122"/>
    </location>
</feature>
<evidence type="ECO:0000313" key="4">
    <source>
        <dbReference type="Proteomes" id="UP001595965"/>
    </source>
</evidence>
<keyword evidence="4" id="KW-1185">Reference proteome</keyword>
<protein>
    <submittedName>
        <fullName evidence="3">Hpt domain-containing protein</fullName>
    </submittedName>
</protein>
<dbReference type="Proteomes" id="UP001595965">
    <property type="component" value="Unassembled WGS sequence"/>
</dbReference>
<dbReference type="InterPro" id="IPR036641">
    <property type="entry name" value="HPT_dom_sf"/>
</dbReference>
<dbReference type="Gene3D" id="1.20.120.160">
    <property type="entry name" value="HPT domain"/>
    <property type="match status" value="1"/>
</dbReference>
<dbReference type="InterPro" id="IPR008207">
    <property type="entry name" value="Sig_transdc_His_kin_Hpt_dom"/>
</dbReference>
<dbReference type="PROSITE" id="PS50894">
    <property type="entry name" value="HPT"/>
    <property type="match status" value="1"/>
</dbReference>
<accession>A0ABV8XUV2</accession>
<sequence>MTTAPVLDTDALGRLGEQLGDTDMLCEFIRRYEALLDQRVERLQRALSAQDHEDWMDAVLSLRTSSAMAGAHALSTLAARLQDDFAHCPLSPVHWPGRDCLAEIMGALRQLAAETARQLRLFLQQVGVATGQKT</sequence>
<reference evidence="4" key="1">
    <citation type="journal article" date="2019" name="Int. J. Syst. Evol. Microbiol.">
        <title>The Global Catalogue of Microorganisms (GCM) 10K type strain sequencing project: providing services to taxonomists for standard genome sequencing and annotation.</title>
        <authorList>
            <consortium name="The Broad Institute Genomics Platform"/>
            <consortium name="The Broad Institute Genome Sequencing Center for Infectious Disease"/>
            <person name="Wu L."/>
            <person name="Ma J."/>
        </authorList>
    </citation>
    <scope>NUCLEOTIDE SEQUENCE [LARGE SCALE GENOMIC DNA]</scope>
    <source>
        <strain evidence="4">CGMCC 1.12125</strain>
    </source>
</reference>